<evidence type="ECO:0000313" key="2">
    <source>
        <dbReference type="Proteomes" id="UP001153069"/>
    </source>
</evidence>
<organism evidence="1 2">
    <name type="scientific">Seminavis robusta</name>
    <dbReference type="NCBI Taxonomy" id="568900"/>
    <lineage>
        <taxon>Eukaryota</taxon>
        <taxon>Sar</taxon>
        <taxon>Stramenopiles</taxon>
        <taxon>Ochrophyta</taxon>
        <taxon>Bacillariophyta</taxon>
        <taxon>Bacillariophyceae</taxon>
        <taxon>Bacillariophycidae</taxon>
        <taxon>Naviculales</taxon>
        <taxon>Naviculaceae</taxon>
        <taxon>Seminavis</taxon>
    </lineage>
</organism>
<dbReference type="AlphaFoldDB" id="A0A9N8H3G9"/>
<accession>A0A9N8H3G9</accession>
<gene>
    <name evidence="1" type="ORF">SEMRO_60_G034590.1</name>
</gene>
<name>A0A9N8H3G9_9STRA</name>
<protein>
    <submittedName>
        <fullName evidence="1">Uncharacterized protein</fullName>
    </submittedName>
</protein>
<keyword evidence="2" id="KW-1185">Reference proteome</keyword>
<comment type="caution">
    <text evidence="1">The sequence shown here is derived from an EMBL/GenBank/DDBJ whole genome shotgun (WGS) entry which is preliminary data.</text>
</comment>
<dbReference type="Proteomes" id="UP001153069">
    <property type="component" value="Unassembled WGS sequence"/>
</dbReference>
<sequence>MFTGLISSVMVRGRLFKLLYLAVQVGKDTVMIWASPQSCRDGYPLIFSPSRNEDRSYAQLVLSVEWLNLSHSVRKSFIGSVSNHFYRRWVYKFYFILVQKSFIGLLR</sequence>
<proteinExistence type="predicted"/>
<evidence type="ECO:0000313" key="1">
    <source>
        <dbReference type="EMBL" id="CAB9499406.1"/>
    </source>
</evidence>
<reference evidence="1" key="1">
    <citation type="submission" date="2020-06" db="EMBL/GenBank/DDBJ databases">
        <authorList>
            <consortium name="Plant Systems Biology data submission"/>
        </authorList>
    </citation>
    <scope>NUCLEOTIDE SEQUENCE</scope>
    <source>
        <strain evidence="1">D6</strain>
    </source>
</reference>
<dbReference type="EMBL" id="CAICTM010000059">
    <property type="protein sequence ID" value="CAB9499406.1"/>
    <property type="molecule type" value="Genomic_DNA"/>
</dbReference>